<dbReference type="EMBL" id="LT158599">
    <property type="protein sequence ID" value="CVK31693.1"/>
    <property type="molecule type" value="Genomic_DNA"/>
</dbReference>
<dbReference type="Proteomes" id="UP000069850">
    <property type="component" value="Chromosome 1"/>
</dbReference>
<organism evidence="3 4">
    <name type="scientific">Methanoculleus bourgensis</name>
    <dbReference type="NCBI Taxonomy" id="83986"/>
    <lineage>
        <taxon>Archaea</taxon>
        <taxon>Methanobacteriati</taxon>
        <taxon>Methanobacteriota</taxon>
        <taxon>Stenosarchaea group</taxon>
        <taxon>Methanomicrobia</taxon>
        <taxon>Methanomicrobiales</taxon>
        <taxon>Methanomicrobiaceae</taxon>
        <taxon>Methanoculleus</taxon>
    </lineage>
</organism>
<feature type="compositionally biased region" description="Basic and acidic residues" evidence="1">
    <location>
        <begin position="14"/>
        <end position="25"/>
    </location>
</feature>
<evidence type="ECO:0000313" key="4">
    <source>
        <dbReference type="Proteomes" id="UP000069850"/>
    </source>
</evidence>
<evidence type="ECO:0008006" key="5">
    <source>
        <dbReference type="Google" id="ProtNLM"/>
    </source>
</evidence>
<dbReference type="KEGG" id="mema:MMAB1_0476"/>
<keyword evidence="2" id="KW-1133">Transmembrane helix</keyword>
<evidence type="ECO:0000256" key="1">
    <source>
        <dbReference type="SAM" id="MobiDB-lite"/>
    </source>
</evidence>
<proteinExistence type="predicted"/>
<keyword evidence="2" id="KW-0812">Transmembrane</keyword>
<dbReference type="AlphaFoldDB" id="A0A0X3BI22"/>
<evidence type="ECO:0000256" key="2">
    <source>
        <dbReference type="SAM" id="Phobius"/>
    </source>
</evidence>
<accession>A0A0X3BI22</accession>
<protein>
    <recommendedName>
        <fullName evidence="5">Transposase</fullName>
    </recommendedName>
</protein>
<reference evidence="3 4" key="1">
    <citation type="submission" date="2016-01" db="EMBL/GenBank/DDBJ databases">
        <authorList>
            <person name="Manzoor S."/>
        </authorList>
    </citation>
    <scope>NUCLEOTIDE SEQUENCE [LARGE SCALE GENOMIC DNA]</scope>
    <source>
        <strain evidence="3">Methanoculleus sp MAB1</strain>
    </source>
</reference>
<keyword evidence="2" id="KW-0472">Membrane</keyword>
<feature type="transmembrane region" description="Helical" evidence="2">
    <location>
        <begin position="57"/>
        <end position="78"/>
    </location>
</feature>
<sequence>MLCSRHCGAGPAPHHPDPGSAHPDRPVSGSGRHGRDATIDSLDHRVFGRHKNPVIRYLYAIISFLLKNVWIALLWIHFSPVKQGPRTIEMRAFRFDAFRLIIWEAIRASMGMVKGITVLRQRV</sequence>
<evidence type="ECO:0000313" key="3">
    <source>
        <dbReference type="EMBL" id="CVK31693.1"/>
    </source>
</evidence>
<gene>
    <name evidence="3" type="ORF">MMAB1_0476</name>
</gene>
<feature type="region of interest" description="Disordered" evidence="1">
    <location>
        <begin position="1"/>
        <end position="36"/>
    </location>
</feature>
<name>A0A0X3BI22_9EURY</name>